<evidence type="ECO:0000256" key="4">
    <source>
        <dbReference type="ARBA" id="ARBA00023235"/>
    </source>
</evidence>
<reference evidence="9 10" key="1">
    <citation type="submission" date="2020-03" db="EMBL/GenBank/DDBJ databases">
        <title>Leucobacter sp. nov., isolated from beetles.</title>
        <authorList>
            <person name="Hyun D.-W."/>
            <person name="Bae J.-W."/>
        </authorList>
    </citation>
    <scope>NUCLEOTIDE SEQUENCE [LARGE SCALE GENOMIC DNA]</scope>
    <source>
        <strain evidence="9 10">HDW9A</strain>
    </source>
</reference>
<organism evidence="9 10">
    <name type="scientific">Leucobacter coleopterorum</name>
    <dbReference type="NCBI Taxonomy" id="2714933"/>
    <lineage>
        <taxon>Bacteria</taxon>
        <taxon>Bacillati</taxon>
        <taxon>Actinomycetota</taxon>
        <taxon>Actinomycetes</taxon>
        <taxon>Micrococcales</taxon>
        <taxon>Microbacteriaceae</taxon>
        <taxon>Leucobacter</taxon>
    </lineage>
</organism>
<dbReference type="Pfam" id="PF00254">
    <property type="entry name" value="FKBP_C"/>
    <property type="match status" value="1"/>
</dbReference>
<dbReference type="PROSITE" id="PS51257">
    <property type="entry name" value="PROKAR_LIPOPROTEIN"/>
    <property type="match status" value="1"/>
</dbReference>
<evidence type="ECO:0000256" key="1">
    <source>
        <dbReference type="ARBA" id="ARBA00000971"/>
    </source>
</evidence>
<keyword evidence="7" id="KW-0732">Signal</keyword>
<name>A0ABX6JXW8_9MICO</name>
<dbReference type="Gene3D" id="3.10.50.40">
    <property type="match status" value="1"/>
</dbReference>
<evidence type="ECO:0000256" key="2">
    <source>
        <dbReference type="ARBA" id="ARBA00006577"/>
    </source>
</evidence>
<comment type="similarity">
    <text evidence="2 6">Belongs to the FKBP-type PPIase family.</text>
</comment>
<evidence type="ECO:0000313" key="10">
    <source>
        <dbReference type="Proteomes" id="UP000503441"/>
    </source>
</evidence>
<dbReference type="EC" id="5.2.1.8" evidence="6"/>
<feature type="chain" id="PRO_5047466680" description="Peptidyl-prolyl cis-trans isomerase" evidence="7">
    <location>
        <begin position="25"/>
        <end position="318"/>
    </location>
</feature>
<comment type="catalytic activity">
    <reaction evidence="1 5 6">
        <text>[protein]-peptidylproline (omega=180) = [protein]-peptidylproline (omega=0)</text>
        <dbReference type="Rhea" id="RHEA:16237"/>
        <dbReference type="Rhea" id="RHEA-COMP:10747"/>
        <dbReference type="Rhea" id="RHEA-COMP:10748"/>
        <dbReference type="ChEBI" id="CHEBI:83833"/>
        <dbReference type="ChEBI" id="CHEBI:83834"/>
        <dbReference type="EC" id="5.2.1.8"/>
    </reaction>
</comment>
<keyword evidence="3 5" id="KW-0697">Rotamase</keyword>
<feature type="domain" description="PPIase FKBP-type" evidence="8">
    <location>
        <begin position="238"/>
        <end position="301"/>
    </location>
</feature>
<dbReference type="SUPFAM" id="SSF54534">
    <property type="entry name" value="FKBP-like"/>
    <property type="match status" value="1"/>
</dbReference>
<dbReference type="PANTHER" id="PTHR43811:SF19">
    <property type="entry name" value="39 KDA FK506-BINDING NUCLEAR PROTEIN"/>
    <property type="match status" value="1"/>
</dbReference>
<gene>
    <name evidence="9" type="ORF">G7066_11735</name>
</gene>
<dbReference type="Proteomes" id="UP000503441">
    <property type="component" value="Chromosome"/>
</dbReference>
<evidence type="ECO:0000256" key="3">
    <source>
        <dbReference type="ARBA" id="ARBA00023110"/>
    </source>
</evidence>
<proteinExistence type="inferred from homology"/>
<dbReference type="InterPro" id="IPR046357">
    <property type="entry name" value="PPIase_dom_sf"/>
</dbReference>
<protein>
    <recommendedName>
        <fullName evidence="6">Peptidyl-prolyl cis-trans isomerase</fullName>
        <ecNumber evidence="6">5.2.1.8</ecNumber>
    </recommendedName>
</protein>
<evidence type="ECO:0000256" key="5">
    <source>
        <dbReference type="PROSITE-ProRule" id="PRU00277"/>
    </source>
</evidence>
<evidence type="ECO:0000256" key="6">
    <source>
        <dbReference type="RuleBase" id="RU003915"/>
    </source>
</evidence>
<evidence type="ECO:0000313" key="9">
    <source>
        <dbReference type="EMBL" id="QIM19068.1"/>
    </source>
</evidence>
<evidence type="ECO:0000259" key="8">
    <source>
        <dbReference type="PROSITE" id="PS50059"/>
    </source>
</evidence>
<dbReference type="PANTHER" id="PTHR43811">
    <property type="entry name" value="FKBP-TYPE PEPTIDYL-PROLYL CIS-TRANS ISOMERASE FKPA"/>
    <property type="match status" value="1"/>
</dbReference>
<dbReference type="RefSeq" id="WP_166331274.1">
    <property type="nucleotide sequence ID" value="NZ_CP049933.1"/>
</dbReference>
<dbReference type="EMBL" id="CP049933">
    <property type="protein sequence ID" value="QIM19068.1"/>
    <property type="molecule type" value="Genomic_DNA"/>
</dbReference>
<evidence type="ECO:0000256" key="7">
    <source>
        <dbReference type="SAM" id="SignalP"/>
    </source>
</evidence>
<sequence>MKRTRTLIPVALVAALLMSGCAAGGGTTKDANGKECLPSGEASNSVKVSGKVGQDLKLTSKTPVKAKESQRTVMEEGKGDLPKATDSINVAMTIFSGVDGKVIQQAPESAVPVAKDGLSEWAYDAFRCAIPGQEISFVTPVKEVTGGQDPANAGLEGVKNTDSLVMVMKFGKIAKAESTEKTAETCDELKPRDKKYPEVDLGDGKSEPTIKIPKCIEPPKDLEIKVLKEGKGAKIKEGDKVMTNYVGVDWNGAVRFDGNWTATGIEFDTTKGALIEGFTAAMVGQKIGSIVQVTVPPEQGYKDGMTRTFVLELVSEAK</sequence>
<dbReference type="PROSITE" id="PS50059">
    <property type="entry name" value="FKBP_PPIASE"/>
    <property type="match status" value="1"/>
</dbReference>
<feature type="signal peptide" evidence="7">
    <location>
        <begin position="1"/>
        <end position="24"/>
    </location>
</feature>
<keyword evidence="10" id="KW-1185">Reference proteome</keyword>
<dbReference type="GO" id="GO:0016853">
    <property type="term" value="F:isomerase activity"/>
    <property type="evidence" value="ECO:0007669"/>
    <property type="project" value="UniProtKB-KW"/>
</dbReference>
<accession>A0ABX6JXW8</accession>
<dbReference type="InterPro" id="IPR001179">
    <property type="entry name" value="PPIase_FKBP_dom"/>
</dbReference>
<keyword evidence="4 5" id="KW-0413">Isomerase</keyword>